<dbReference type="Gene3D" id="2.60.40.2300">
    <property type="entry name" value="Neutral/alkaline non-lysosomal ceramidase, C-terminal domain"/>
    <property type="match status" value="1"/>
</dbReference>
<dbReference type="Pfam" id="PF04734">
    <property type="entry name" value="Ceramidase_alk"/>
    <property type="match status" value="1"/>
</dbReference>
<keyword evidence="8 14" id="KW-0746">Sphingolipid metabolism</keyword>
<feature type="binding site" evidence="13">
    <location>
        <position position="552"/>
    </location>
    <ligand>
        <name>Zn(2+)</name>
        <dbReference type="ChEBI" id="CHEBI:29105"/>
    </ligand>
</feature>
<dbReference type="STRING" id="34690.A0A182U2Y6"/>
<feature type="domain" description="Neutral/alkaline non-lysosomal ceramidase C-terminal" evidence="17">
    <location>
        <begin position="622"/>
        <end position="803"/>
    </location>
</feature>
<evidence type="ECO:0000256" key="7">
    <source>
        <dbReference type="ARBA" id="ARBA00022801"/>
    </source>
</evidence>
<dbReference type="GO" id="GO:0042759">
    <property type="term" value="P:long-chain fatty acid biosynthetic process"/>
    <property type="evidence" value="ECO:0007669"/>
    <property type="project" value="TreeGrafter"/>
</dbReference>
<feature type="transmembrane region" description="Helical" evidence="15">
    <location>
        <begin position="88"/>
        <end position="111"/>
    </location>
</feature>
<reference evidence="18" key="2">
    <citation type="submission" date="2020-05" db="UniProtKB">
        <authorList>
            <consortium name="EnsemblMetazoa"/>
        </authorList>
    </citation>
    <scope>IDENTIFICATION</scope>
    <source>
        <strain evidence="18">CM1001059</strain>
    </source>
</reference>
<dbReference type="GO" id="GO:0017040">
    <property type="term" value="F:N-acylsphingosine amidohydrolase activity"/>
    <property type="evidence" value="ECO:0007669"/>
    <property type="project" value="UniProtKB-UniRule"/>
</dbReference>
<evidence type="ECO:0000256" key="1">
    <source>
        <dbReference type="ARBA" id="ARBA00004613"/>
    </source>
</evidence>
<keyword evidence="9 14" id="KW-0443">Lipid metabolism</keyword>
<keyword evidence="5" id="KW-0964">Secreted</keyword>
<evidence type="ECO:0000256" key="10">
    <source>
        <dbReference type="ARBA" id="ARBA00023180"/>
    </source>
</evidence>
<evidence type="ECO:0000256" key="8">
    <source>
        <dbReference type="ARBA" id="ARBA00022919"/>
    </source>
</evidence>
<comment type="catalytic activity">
    <reaction evidence="11 14">
        <text>an N-acylsphing-4-enine + H2O = sphing-4-enine + a fatty acid</text>
        <dbReference type="Rhea" id="RHEA:20856"/>
        <dbReference type="ChEBI" id="CHEBI:15377"/>
        <dbReference type="ChEBI" id="CHEBI:28868"/>
        <dbReference type="ChEBI" id="CHEBI:52639"/>
        <dbReference type="ChEBI" id="CHEBI:57756"/>
        <dbReference type="EC" id="3.5.1.23"/>
    </reaction>
</comment>
<feature type="active site" description="Nucleophile" evidence="12">
    <location>
        <position position="362"/>
    </location>
</feature>
<evidence type="ECO:0000256" key="4">
    <source>
        <dbReference type="ARBA" id="ARBA00019235"/>
    </source>
</evidence>
<dbReference type="InterPro" id="IPR038445">
    <property type="entry name" value="NCDase_C_sf"/>
</dbReference>
<organism evidence="18 19">
    <name type="scientific">Anopheles melas</name>
    <dbReference type="NCBI Taxonomy" id="34690"/>
    <lineage>
        <taxon>Eukaryota</taxon>
        <taxon>Metazoa</taxon>
        <taxon>Ecdysozoa</taxon>
        <taxon>Arthropoda</taxon>
        <taxon>Hexapoda</taxon>
        <taxon>Insecta</taxon>
        <taxon>Pterygota</taxon>
        <taxon>Neoptera</taxon>
        <taxon>Endopterygota</taxon>
        <taxon>Diptera</taxon>
        <taxon>Nematocera</taxon>
        <taxon>Culicoidea</taxon>
        <taxon>Culicidae</taxon>
        <taxon>Anophelinae</taxon>
        <taxon>Anopheles</taxon>
    </lineage>
</organism>
<sequence length="804" mass="88936">AGLCPWPIGQLITRGGPWKGIGPVGLYIGSRSSSSSSSTTERVYAEHVRERVSPFSAAEVGKKRDSFRIGNEPQRWVMMAKMRPQLSSLFCALTVLGVVCLCNVAPAAAAYRLGVGRADCTGPPVEIGFMGYGEFSQRGQGIHLRQYARAFIFEDERRSRVVFVSADAGMMGHAVKRDVLNLLKARYGDAYRFENVVLSGSHSHSVPSGFLMSYLYDIASLGFVPQNFDALVEGITLAIVRAHESMREGRLYLSETTVHEANINRSPSAYENNPRWERDQYRDYTDKKLVQLRLVDAVGRLFGAINWFAVHPTSMNKTNRYVSSDNVGYASVLLELDRNGVRVPGRGEFVGAFASTNLGDASPNIMGPKCEKTGLPCDMLTSSCPAGAGACIASGPGKDMFESTKIIGTRLFDAASKLLIAEAGREVTGPIKFAHQFIDMTEQQVSYVNPTTGEQETAHGCYPAMGYSFGAGTTDGPGAFDFRQATLTDSPFWNTARDILAEPTPEDKQCQAPKPILIASGRAKFSYEVQPKIVPTQILLVGDFALAAVPAEFTTMSGRRLRAAVRESSLEAARKDITVVVAGLSNMYTSYVATPEEYAIQRYEGASTLYGPHTLTIYLQQFRKLMRSIALGEQVAAGPMPPFEDDKQITLSTGVVFDGHPFGWYFGDCKVQPRETPYRRGDTVRVMFIAGNPRNNLMHERTYFTVERLRPEFEETNSVDAHQQGGGGGGRDVWEVVATDANWETKFKWHRRSTLFAYSDIELEWEVPEQVDPGTYRIQHFGYWRYILGGIFPYNGTTRNFTVE</sequence>
<evidence type="ECO:0000256" key="15">
    <source>
        <dbReference type="SAM" id="Phobius"/>
    </source>
</evidence>
<feature type="binding site" evidence="13">
    <location>
        <position position="202"/>
    </location>
    <ligand>
        <name>Zn(2+)</name>
        <dbReference type="ChEBI" id="CHEBI:29105"/>
    </ligand>
</feature>
<dbReference type="GO" id="GO:0005576">
    <property type="term" value="C:extracellular region"/>
    <property type="evidence" value="ECO:0007669"/>
    <property type="project" value="UniProtKB-SubCell"/>
</dbReference>
<dbReference type="PANTHER" id="PTHR12670:SF1">
    <property type="entry name" value="NEUTRAL CERAMIDASE"/>
    <property type="match status" value="1"/>
</dbReference>
<dbReference type="EC" id="3.5.1.23" evidence="3 14"/>
<comment type="subcellular location">
    <subcellularLocation>
        <location evidence="1">Secreted</location>
    </subcellularLocation>
</comment>
<evidence type="ECO:0000256" key="6">
    <source>
        <dbReference type="ARBA" id="ARBA00022729"/>
    </source>
</evidence>
<evidence type="ECO:0000259" key="16">
    <source>
        <dbReference type="Pfam" id="PF04734"/>
    </source>
</evidence>
<feature type="binding site" evidence="13">
    <location>
        <position position="311"/>
    </location>
    <ligand>
        <name>Zn(2+)</name>
        <dbReference type="ChEBI" id="CHEBI:29105"/>
    </ligand>
</feature>
<evidence type="ECO:0000256" key="13">
    <source>
        <dbReference type="PIRSR" id="PIRSR606823-2"/>
    </source>
</evidence>
<keyword evidence="15" id="KW-1133">Transmembrane helix</keyword>
<keyword evidence="7 14" id="KW-0378">Hydrolase</keyword>
<dbReference type="GO" id="GO:0016020">
    <property type="term" value="C:membrane"/>
    <property type="evidence" value="ECO:0007669"/>
    <property type="project" value="GOC"/>
</dbReference>
<feature type="domain" description="Neutral/alkaline non-lysosomal ceramidase N-terminal" evidence="16">
    <location>
        <begin position="111"/>
        <end position="620"/>
    </location>
</feature>
<proteinExistence type="inferred from homology"/>
<keyword evidence="15" id="KW-0472">Membrane</keyword>
<dbReference type="GO" id="GO:0046514">
    <property type="term" value="P:ceramide catabolic process"/>
    <property type="evidence" value="ECO:0007669"/>
    <property type="project" value="InterPro"/>
</dbReference>
<feature type="binding site" evidence="13">
    <location>
        <position position="591"/>
    </location>
    <ligand>
        <name>Zn(2+)</name>
        <dbReference type="ChEBI" id="CHEBI:29105"/>
    </ligand>
</feature>
<evidence type="ECO:0000256" key="5">
    <source>
        <dbReference type="ARBA" id="ARBA00022525"/>
    </source>
</evidence>
<dbReference type="GO" id="GO:0046872">
    <property type="term" value="F:metal ion binding"/>
    <property type="evidence" value="ECO:0007669"/>
    <property type="project" value="UniProtKB-KW"/>
</dbReference>
<evidence type="ECO:0000256" key="12">
    <source>
        <dbReference type="PIRSR" id="PIRSR606823-1"/>
    </source>
</evidence>
<dbReference type="VEuPathDB" id="VectorBase:AMEC012963"/>
<evidence type="ECO:0000256" key="9">
    <source>
        <dbReference type="ARBA" id="ARBA00023098"/>
    </source>
</evidence>
<evidence type="ECO:0000313" key="19">
    <source>
        <dbReference type="Proteomes" id="UP000075902"/>
    </source>
</evidence>
<keyword evidence="15" id="KW-0812">Transmembrane</keyword>
<dbReference type="Pfam" id="PF17048">
    <property type="entry name" value="Ceramidse_alk_C"/>
    <property type="match status" value="1"/>
</dbReference>
<protein>
    <recommendedName>
        <fullName evidence="4 14">Neutral ceramidase</fullName>
        <ecNumber evidence="3 14">3.5.1.23</ecNumber>
    </recommendedName>
</protein>
<comment type="cofactor">
    <cofactor evidence="13">
        <name>Zn(2+)</name>
        <dbReference type="ChEBI" id="CHEBI:29105"/>
    </cofactor>
    <text evidence="13">Binds 1 zinc ion per subunit.</text>
</comment>
<dbReference type="GO" id="GO:0046512">
    <property type="term" value="P:sphingosine biosynthetic process"/>
    <property type="evidence" value="ECO:0007669"/>
    <property type="project" value="TreeGrafter"/>
</dbReference>
<dbReference type="InterPro" id="IPR006823">
    <property type="entry name" value="Ceramidase_alk"/>
</dbReference>
<evidence type="ECO:0000256" key="2">
    <source>
        <dbReference type="ARBA" id="ARBA00009835"/>
    </source>
</evidence>
<name>A0A182U2Y6_9DIPT</name>
<keyword evidence="13" id="KW-0479">Metal-binding</keyword>
<accession>A0A182U2Y6</accession>
<evidence type="ECO:0000259" key="17">
    <source>
        <dbReference type="Pfam" id="PF17048"/>
    </source>
</evidence>
<reference evidence="19" key="1">
    <citation type="submission" date="2014-01" db="EMBL/GenBank/DDBJ databases">
        <title>The Genome Sequence of Anopheles melas CM1001059_A (V2).</title>
        <authorList>
            <consortium name="The Broad Institute Genomics Platform"/>
            <person name="Neafsey D.E."/>
            <person name="Besansky N."/>
            <person name="Howell P."/>
            <person name="Walton C."/>
            <person name="Young S.K."/>
            <person name="Zeng Q."/>
            <person name="Gargeya S."/>
            <person name="Fitzgerald M."/>
            <person name="Haas B."/>
            <person name="Abouelleil A."/>
            <person name="Allen A.W."/>
            <person name="Alvarado L."/>
            <person name="Arachchi H.M."/>
            <person name="Berlin A.M."/>
            <person name="Chapman S.B."/>
            <person name="Gainer-Dewar J."/>
            <person name="Goldberg J."/>
            <person name="Griggs A."/>
            <person name="Gujja S."/>
            <person name="Hansen M."/>
            <person name="Howarth C."/>
            <person name="Imamovic A."/>
            <person name="Ireland A."/>
            <person name="Larimer J."/>
            <person name="McCowan C."/>
            <person name="Murphy C."/>
            <person name="Pearson M."/>
            <person name="Poon T.W."/>
            <person name="Priest M."/>
            <person name="Roberts A."/>
            <person name="Saif S."/>
            <person name="Shea T."/>
            <person name="Sisk P."/>
            <person name="Sykes S."/>
            <person name="Wortman J."/>
            <person name="Nusbaum C."/>
            <person name="Birren B."/>
        </authorList>
    </citation>
    <scope>NUCLEOTIDE SEQUENCE [LARGE SCALE GENOMIC DNA]</scope>
    <source>
        <strain evidence="19">CM1001059</strain>
    </source>
</reference>
<dbReference type="AlphaFoldDB" id="A0A182U2Y6"/>
<evidence type="ECO:0000256" key="11">
    <source>
        <dbReference type="ARBA" id="ARBA00048057"/>
    </source>
</evidence>
<comment type="similarity">
    <text evidence="2 14">Belongs to the neutral ceramidase family.</text>
</comment>
<evidence type="ECO:0000256" key="3">
    <source>
        <dbReference type="ARBA" id="ARBA00011891"/>
    </source>
</evidence>
<dbReference type="PANTHER" id="PTHR12670">
    <property type="entry name" value="CERAMIDASE"/>
    <property type="match status" value="1"/>
</dbReference>
<keyword evidence="13" id="KW-0862">Zinc</keyword>
<dbReference type="Proteomes" id="UP000075902">
    <property type="component" value="Unassembled WGS sequence"/>
</dbReference>
<evidence type="ECO:0000256" key="14">
    <source>
        <dbReference type="RuleBase" id="RU366019"/>
    </source>
</evidence>
<keyword evidence="6" id="KW-0732">Signal</keyword>
<keyword evidence="19" id="KW-1185">Reference proteome</keyword>
<dbReference type="InterPro" id="IPR031329">
    <property type="entry name" value="NEUT/ALK_ceramidase_N"/>
</dbReference>
<dbReference type="FunFam" id="2.60.40.2300:FF:000003">
    <property type="entry name" value="Neutral ceramidase"/>
    <property type="match status" value="1"/>
</dbReference>
<dbReference type="EnsemblMetazoa" id="AMEC012963-RA">
    <property type="protein sequence ID" value="AMEC012963-PA"/>
    <property type="gene ID" value="AMEC012963"/>
</dbReference>
<keyword evidence="10" id="KW-0325">Glycoprotein</keyword>
<evidence type="ECO:0000313" key="18">
    <source>
        <dbReference type="EnsemblMetazoa" id="AMEC012963-PA"/>
    </source>
</evidence>
<dbReference type="InterPro" id="IPR031331">
    <property type="entry name" value="NEUT/ALK_ceramidase_C"/>
</dbReference>